<dbReference type="EMBL" id="SACP01000022">
    <property type="protein sequence ID" value="RVU15343.1"/>
    <property type="molecule type" value="Genomic_DNA"/>
</dbReference>
<dbReference type="Gene3D" id="3.40.50.150">
    <property type="entry name" value="Vaccinia Virus protein VP39"/>
    <property type="match status" value="1"/>
</dbReference>
<dbReference type="OrthoDB" id="7846612at2"/>
<evidence type="ECO:0000259" key="1">
    <source>
        <dbReference type="Pfam" id="PF05050"/>
    </source>
</evidence>
<name>A0A3S2VL42_9HYPH</name>
<dbReference type="RefSeq" id="WP_127732469.1">
    <property type="nucleotide sequence ID" value="NZ_SACP01000022.1"/>
</dbReference>
<proteinExistence type="predicted"/>
<evidence type="ECO:0000313" key="2">
    <source>
        <dbReference type="EMBL" id="RVU15343.1"/>
    </source>
</evidence>
<dbReference type="NCBIfam" id="TIGR01444">
    <property type="entry name" value="fkbM_fam"/>
    <property type="match status" value="1"/>
</dbReference>
<keyword evidence="2" id="KW-0489">Methyltransferase</keyword>
<dbReference type="InterPro" id="IPR052514">
    <property type="entry name" value="SAM-dependent_MTase"/>
</dbReference>
<feature type="domain" description="Methyltransferase FkbM" evidence="1">
    <location>
        <begin position="57"/>
        <end position="200"/>
    </location>
</feature>
<evidence type="ECO:0000313" key="3">
    <source>
        <dbReference type="Proteomes" id="UP000286997"/>
    </source>
</evidence>
<sequence length="258" mass="28674">MGASGEIDVVTIGDHRIRLDPRSKHGRMYLKNSSAGIDDVDVAIARRFMRPGDRVLDLGANIGYNALHYLNLGAAHVDAVEPHPDLHARLRSFEGDRFTVHPVAIGAAPGRARMVVSQTHDQGHTLKPEVVAIHRQVFGATLQEIDIDVTTADLLFPSARFDYIKADIEGSELDFIAGARTLFTERPPRVLQIEIMPDFYDEYAAVLSRYFRTVLRIDYDRDSGRIEAVAPSAPARDGFRNVPPNYVLFNERVVSTVG</sequence>
<gene>
    <name evidence="2" type="ORF">EOE48_20130</name>
</gene>
<dbReference type="PANTHER" id="PTHR34203">
    <property type="entry name" value="METHYLTRANSFERASE, FKBM FAMILY PROTEIN"/>
    <property type="match status" value="1"/>
</dbReference>
<dbReference type="GO" id="GO:0008168">
    <property type="term" value="F:methyltransferase activity"/>
    <property type="evidence" value="ECO:0007669"/>
    <property type="project" value="UniProtKB-KW"/>
</dbReference>
<keyword evidence="3" id="KW-1185">Reference proteome</keyword>
<dbReference type="AlphaFoldDB" id="A0A3S2VL42"/>
<accession>A0A3S2VL42</accession>
<dbReference type="SUPFAM" id="SSF53335">
    <property type="entry name" value="S-adenosyl-L-methionine-dependent methyltransferases"/>
    <property type="match status" value="1"/>
</dbReference>
<dbReference type="Pfam" id="PF05050">
    <property type="entry name" value="Methyltransf_21"/>
    <property type="match status" value="1"/>
</dbReference>
<dbReference type="InterPro" id="IPR006342">
    <property type="entry name" value="FkbM_mtfrase"/>
</dbReference>
<dbReference type="PANTHER" id="PTHR34203:SF15">
    <property type="entry name" value="SLL1173 PROTEIN"/>
    <property type="match status" value="1"/>
</dbReference>
<organism evidence="2 3">
    <name type="scientific">Methylobacterium oryzihabitans</name>
    <dbReference type="NCBI Taxonomy" id="2499852"/>
    <lineage>
        <taxon>Bacteria</taxon>
        <taxon>Pseudomonadati</taxon>
        <taxon>Pseudomonadota</taxon>
        <taxon>Alphaproteobacteria</taxon>
        <taxon>Hyphomicrobiales</taxon>
        <taxon>Methylobacteriaceae</taxon>
        <taxon>Methylobacterium</taxon>
    </lineage>
</organism>
<dbReference type="GO" id="GO:0032259">
    <property type="term" value="P:methylation"/>
    <property type="evidence" value="ECO:0007669"/>
    <property type="project" value="UniProtKB-KW"/>
</dbReference>
<comment type="caution">
    <text evidence="2">The sequence shown here is derived from an EMBL/GenBank/DDBJ whole genome shotgun (WGS) entry which is preliminary data.</text>
</comment>
<dbReference type="InterPro" id="IPR029063">
    <property type="entry name" value="SAM-dependent_MTases_sf"/>
</dbReference>
<reference evidence="2 3" key="1">
    <citation type="submission" date="2019-01" db="EMBL/GenBank/DDBJ databases">
        <authorList>
            <person name="Chen W.-M."/>
        </authorList>
    </citation>
    <scope>NUCLEOTIDE SEQUENCE [LARGE SCALE GENOMIC DNA]</scope>
    <source>
        <strain evidence="2 3">TER-1</strain>
    </source>
</reference>
<dbReference type="Proteomes" id="UP000286997">
    <property type="component" value="Unassembled WGS sequence"/>
</dbReference>
<keyword evidence="2" id="KW-0808">Transferase</keyword>
<dbReference type="CDD" id="cd02440">
    <property type="entry name" value="AdoMet_MTases"/>
    <property type="match status" value="1"/>
</dbReference>
<protein>
    <submittedName>
        <fullName evidence="2">FkbM family methyltransferase</fullName>
    </submittedName>
</protein>